<sequence>MPSQFIIERQNNFIMEFFRCLSLWKKVVNRRQILRLLICEQICMKGKSRMKKAKRVLSAVMAGILAFSTMGASPVFAAPEESQSFVLSLDGGYLTEGTPGRIYLEGKEDFAIKSVAYEGTEGKVIVDPKTGTASIKEGYTPVDRETVELKATVTYYDPADIIFHDGFEGDKKFTDNVPDSYRHSTTEAHWGRSAGTPVSGKKGPATHNISSGTDQLGTVTAWFYDTGDTGTSQAKLCFDVNQTGVTGNHAVGVAYDSKVGSNENYVKRSGNPLVQYGWDDSSIKRTKGWHQFRWEVTAAGTKTYIDDNLIFDSDLLTSIGWIQLMTNWNDNSDNSNSICDKMFFDDVTVVKPGADAHLKTEVVTATVMLRELVEYDILGKTEVFFNQSAPEATEVQMTPAVDPEMKITLGGTALTKGSEYTVEGDKVIFSKNYLSTLSTGKHEFQFILLNKTITFTVVVIDSTAGTNYYFSNKGNDETGKGTEDDPYASLTKLNSLDLQPGDTVYLDAGSIWNGQIKIDDSGLPGMPITITKYNADSRESRPIINAGQVVTKDNITKPTILTLANQGNNCYAAGALEIRNASYVQVSGLELTNDGGEEDADRINGRNGILVIADLPKGTTSSSYNAEWEKSFQTSIYVDDCYVHDVNSSSNYKMSGGINFFGNIDDILVENCITKNCDNEGIRNAGLYNQNNSWPATSKVVFRNNYIDGCTGDGMVISNVLDSTISGNVVTNCGKPELSGGANYAALWLIGAENTVVENNEVFNNPYRCNDGESFDFDHQCKGSVYQYNYTHDNAGGVLLTMGSVADRNIFRYNISVEDGGYYNPHLFFGSPSEGKATYFYNNVFLIAPNVERIFDEGGAVNFYNNILMSVNGNVPKFAGGAITGGMIKNNIIYPQSLLNGSFGNAEVADNLFVNPLLGGPGSKPEEIMADAKTSNAHLDLSKLDAYKLLEESPAINAGAEVKLPAVFAAVGEAEKDFFGNPINGKPDIGVHEWNNDSPELTVPEVLPASIEIIAEKTEINPRESMSLKAVATPADAWEPTVRWSSSNPDIAAVDTKTGIVTGVRMGTTTIRATALADNKVCSEVEITVKDLGEGVLVGFEVHTESDSVKAGEGIQLSVVGVDSRGNKVDLKPENMAVKYQTTVGTVNENGMLTIPEEVSGAVTISAQVTVLSQPDFTESFETESTTFVGGTQSLVRTDERAKDGDWSMKTMNCTTDDDAVKTFLEPRQGTVSLMFYDTADKIARKAISVSPNNTLYALGVFKDAGSDSYAYRIDGTTTWRNSGVERTDGWHEFKWVFSDEGLKVYIDDTFLAENANVKNYSKISILSRGGWSQADHDNNFGIDNVRTWLDEKYEAKDRGLTIIPKEFKYYTTSIKVDQSPNKQAYLVDDEFEPEGMKVSALQKASPSDAVRTVELDTENLEYDYDFSEPGIQTVTVKYNELNADQEEITFTAEVKVRVTEEPIDEDSYYTTSIRVDRNPDKQVYVVGDEFEPEGMKVSALQKASPSDAVRAVELDLEELEYEFDFSESGIRTVTISYNELNADQEEKTFTAKVKVRVTEEPIEEDSYYTTKIKVDKKPDKLVYYVDDEFEPEGMKVSALQKASPSNVVRTVELDPGELEYVYDFTTSGKKKVKIVYYGMDKNQEEKKFTAELVVTVGIPWTPIEPSKPSRPSHGSGSSSGSSASVQGTWKQDAAGWYFTYTSGAYAADKWESIGNTWYYFDHDGYMATEWQYINNNWYYMDPLSGAMTTGWHLDTQDGYWYYLNPATGAVMSGWQQVGDNWYYLNEQVPEASWKFDETSKQWLYEKQNILPYGAMYRNTTTPDGYQVDSNGIWIK</sequence>
<keyword evidence="4" id="KW-0119">Carbohydrate metabolism</keyword>
<feature type="region of interest" description="Disordered" evidence="7">
    <location>
        <begin position="1665"/>
        <end position="1686"/>
    </location>
</feature>
<dbReference type="InterPro" id="IPR003343">
    <property type="entry name" value="Big_2"/>
</dbReference>
<dbReference type="Pfam" id="PF02368">
    <property type="entry name" value="Big_2"/>
    <property type="match status" value="1"/>
</dbReference>
<comment type="caution">
    <text evidence="9">The sequence shown here is derived from an EMBL/GenBank/DDBJ whole genome shotgun (WGS) entry which is preliminary data.</text>
</comment>
<organism evidence="9 10">
    <name type="scientific">Hungatella hathewayi</name>
    <dbReference type="NCBI Taxonomy" id="154046"/>
    <lineage>
        <taxon>Bacteria</taxon>
        <taxon>Bacillati</taxon>
        <taxon>Bacillota</taxon>
        <taxon>Clostridia</taxon>
        <taxon>Lachnospirales</taxon>
        <taxon>Lachnospiraceae</taxon>
        <taxon>Hungatella</taxon>
    </lineage>
</organism>
<dbReference type="Gene3D" id="2.10.270.10">
    <property type="entry name" value="Cholin Binding"/>
    <property type="match status" value="1"/>
</dbReference>
<dbReference type="SUPFAM" id="SSF51126">
    <property type="entry name" value="Pectin lyase-like"/>
    <property type="match status" value="1"/>
</dbReference>
<evidence type="ECO:0000313" key="10">
    <source>
        <dbReference type="Proteomes" id="UP000263014"/>
    </source>
</evidence>
<dbReference type="SUPFAM" id="SSF69360">
    <property type="entry name" value="Cell wall binding repeat"/>
    <property type="match status" value="1"/>
</dbReference>
<dbReference type="InterPro" id="IPR013783">
    <property type="entry name" value="Ig-like_fold"/>
</dbReference>
<evidence type="ECO:0000256" key="1">
    <source>
        <dbReference type="ARBA" id="ARBA00022729"/>
    </source>
</evidence>
<name>A0A374P8V4_9FIRM</name>
<feature type="repeat" description="Cell wall-binding" evidence="6">
    <location>
        <begin position="1708"/>
        <end position="1727"/>
    </location>
</feature>
<dbReference type="Pfam" id="PF19127">
    <property type="entry name" value="Choline_bind_3"/>
    <property type="match status" value="1"/>
</dbReference>
<protein>
    <recommendedName>
        <fullName evidence="8">BIG2 domain-containing protein</fullName>
    </recommendedName>
</protein>
<dbReference type="InterPro" id="IPR011050">
    <property type="entry name" value="Pectin_lyase_fold/virulence"/>
</dbReference>
<dbReference type="Pfam" id="PF01473">
    <property type="entry name" value="Choline_bind_1"/>
    <property type="match status" value="1"/>
</dbReference>
<keyword evidence="5" id="KW-0624">Polysaccharide degradation</keyword>
<dbReference type="Gene3D" id="2.60.40.1080">
    <property type="match status" value="1"/>
</dbReference>
<evidence type="ECO:0000256" key="4">
    <source>
        <dbReference type="ARBA" id="ARBA00023277"/>
    </source>
</evidence>
<dbReference type="Pfam" id="PF13229">
    <property type="entry name" value="Beta_helix"/>
    <property type="match status" value="1"/>
</dbReference>
<dbReference type="InterPro" id="IPR006626">
    <property type="entry name" value="PbH1"/>
</dbReference>
<evidence type="ECO:0000256" key="7">
    <source>
        <dbReference type="SAM" id="MobiDB-lite"/>
    </source>
</evidence>
<dbReference type="SUPFAM" id="SSF81296">
    <property type="entry name" value="E set domains"/>
    <property type="match status" value="1"/>
</dbReference>
<keyword evidence="1" id="KW-0732">Signal</keyword>
<dbReference type="InterPro" id="IPR022038">
    <property type="entry name" value="Ig-like_bact"/>
</dbReference>
<evidence type="ECO:0000256" key="3">
    <source>
        <dbReference type="ARBA" id="ARBA00023001"/>
    </source>
</evidence>
<dbReference type="InterPro" id="IPR018337">
    <property type="entry name" value="Cell_wall/Cho-bd_repeat"/>
</dbReference>
<keyword evidence="2" id="KW-0677">Repeat</keyword>
<evidence type="ECO:0000256" key="5">
    <source>
        <dbReference type="ARBA" id="ARBA00023326"/>
    </source>
</evidence>
<accession>A0A374P8V4</accession>
<feature type="compositionally biased region" description="Low complexity" evidence="7">
    <location>
        <begin position="1670"/>
        <end position="1685"/>
    </location>
</feature>
<evidence type="ECO:0000313" key="9">
    <source>
        <dbReference type="EMBL" id="RGJ05292.1"/>
    </source>
</evidence>
<dbReference type="Proteomes" id="UP000263014">
    <property type="component" value="Unassembled WGS sequence"/>
</dbReference>
<dbReference type="InterPro" id="IPR008964">
    <property type="entry name" value="Invasin/intimin_cell_adhesion"/>
</dbReference>
<dbReference type="InterPro" id="IPR005102">
    <property type="entry name" value="Carbo-bd_X2"/>
</dbReference>
<dbReference type="Pfam" id="PF03442">
    <property type="entry name" value="CBM_X2"/>
    <property type="match status" value="1"/>
</dbReference>
<dbReference type="InterPro" id="IPR012334">
    <property type="entry name" value="Pectin_lyas_fold"/>
</dbReference>
<dbReference type="PROSITE" id="PS51170">
    <property type="entry name" value="CW"/>
    <property type="match status" value="2"/>
</dbReference>
<dbReference type="Gene3D" id="2.160.20.10">
    <property type="entry name" value="Single-stranded right-handed beta-helix, Pectin lyase-like"/>
    <property type="match status" value="1"/>
</dbReference>
<dbReference type="EMBL" id="QSON01000004">
    <property type="protein sequence ID" value="RGJ05292.1"/>
    <property type="molecule type" value="Genomic_DNA"/>
</dbReference>
<dbReference type="Pfam" id="PF07523">
    <property type="entry name" value="Big_3"/>
    <property type="match status" value="3"/>
</dbReference>
<dbReference type="SMART" id="SM00710">
    <property type="entry name" value="PbH1"/>
    <property type="match status" value="7"/>
</dbReference>
<dbReference type="SUPFAM" id="SSF49373">
    <property type="entry name" value="Invasin/intimin cell-adhesion fragments"/>
    <property type="match status" value="1"/>
</dbReference>
<evidence type="ECO:0000256" key="2">
    <source>
        <dbReference type="ARBA" id="ARBA00022737"/>
    </source>
</evidence>
<feature type="repeat" description="Cell wall-binding" evidence="6">
    <location>
        <begin position="1728"/>
        <end position="1747"/>
    </location>
</feature>
<dbReference type="SMART" id="SM00635">
    <property type="entry name" value="BID_2"/>
    <property type="match status" value="1"/>
</dbReference>
<dbReference type="Gene3D" id="2.60.40.10">
    <property type="entry name" value="Immunoglobulins"/>
    <property type="match status" value="1"/>
</dbReference>
<proteinExistence type="predicted"/>
<feature type="domain" description="BIG2" evidence="8">
    <location>
        <begin position="1007"/>
        <end position="1085"/>
    </location>
</feature>
<dbReference type="InterPro" id="IPR039448">
    <property type="entry name" value="Beta_helix"/>
</dbReference>
<reference evidence="9 10" key="1">
    <citation type="submission" date="2018-08" db="EMBL/GenBank/DDBJ databases">
        <title>A genome reference for cultivated species of the human gut microbiota.</title>
        <authorList>
            <person name="Zou Y."/>
            <person name="Xue W."/>
            <person name="Luo G."/>
        </authorList>
    </citation>
    <scope>NUCLEOTIDE SEQUENCE [LARGE SCALE GENOMIC DNA]</scope>
    <source>
        <strain evidence="9 10">TM09-12</strain>
    </source>
</reference>
<gene>
    <name evidence="9" type="ORF">DXD79_10355</name>
</gene>
<evidence type="ECO:0000259" key="8">
    <source>
        <dbReference type="SMART" id="SM00635"/>
    </source>
</evidence>
<evidence type="ECO:0000256" key="6">
    <source>
        <dbReference type="PROSITE-ProRule" id="PRU00591"/>
    </source>
</evidence>
<dbReference type="Gene3D" id="2.60.40.3630">
    <property type="match status" value="3"/>
</dbReference>
<keyword evidence="3" id="KW-0136">Cellulose degradation</keyword>
<dbReference type="InterPro" id="IPR014756">
    <property type="entry name" value="Ig_E-set"/>
</dbReference>
<feature type="region of interest" description="Disordered" evidence="7">
    <location>
        <begin position="186"/>
        <end position="211"/>
    </location>
</feature>
<dbReference type="GO" id="GO:0030245">
    <property type="term" value="P:cellulose catabolic process"/>
    <property type="evidence" value="ECO:0007669"/>
    <property type="project" value="UniProtKB-KW"/>
</dbReference>